<gene>
    <name evidence="2" type="ORF">A4U43_C10F6940</name>
</gene>
<protein>
    <submittedName>
        <fullName evidence="2">Uncharacterized protein</fullName>
    </submittedName>
</protein>
<accession>A0A5P1E185</accession>
<dbReference type="EMBL" id="CM007390">
    <property type="protein sequence ID" value="ONK56334.1"/>
    <property type="molecule type" value="Genomic_DNA"/>
</dbReference>
<evidence type="ECO:0000313" key="3">
    <source>
        <dbReference type="Proteomes" id="UP000243459"/>
    </source>
</evidence>
<keyword evidence="3" id="KW-1185">Reference proteome</keyword>
<feature type="region of interest" description="Disordered" evidence="1">
    <location>
        <begin position="72"/>
        <end position="110"/>
    </location>
</feature>
<dbReference type="AlphaFoldDB" id="A0A5P1E185"/>
<feature type="compositionally biased region" description="Basic and acidic residues" evidence="1">
    <location>
        <begin position="88"/>
        <end position="110"/>
    </location>
</feature>
<evidence type="ECO:0000313" key="2">
    <source>
        <dbReference type="EMBL" id="ONK56334.1"/>
    </source>
</evidence>
<name>A0A5P1E185_ASPOF</name>
<proteinExistence type="predicted"/>
<dbReference type="Proteomes" id="UP000243459">
    <property type="component" value="Chromosome 10"/>
</dbReference>
<sequence length="110" mass="12126">MGPGKNTLMEDVILMMSAEVRGRHFVKFLLEVTTVSLLDGSEAVLDLKPYAQFARRAEIGRGFLEDDIERAKATKAARKGGGGTGKRQQREGGDSAWRGDEEAKTRSSRR</sequence>
<organism evidence="2 3">
    <name type="scientific">Asparagus officinalis</name>
    <name type="common">Garden asparagus</name>
    <dbReference type="NCBI Taxonomy" id="4686"/>
    <lineage>
        <taxon>Eukaryota</taxon>
        <taxon>Viridiplantae</taxon>
        <taxon>Streptophyta</taxon>
        <taxon>Embryophyta</taxon>
        <taxon>Tracheophyta</taxon>
        <taxon>Spermatophyta</taxon>
        <taxon>Magnoliopsida</taxon>
        <taxon>Liliopsida</taxon>
        <taxon>Asparagales</taxon>
        <taxon>Asparagaceae</taxon>
        <taxon>Asparagoideae</taxon>
        <taxon>Asparagus</taxon>
    </lineage>
</organism>
<reference evidence="3" key="1">
    <citation type="journal article" date="2017" name="Nat. Commun.">
        <title>The asparagus genome sheds light on the origin and evolution of a young Y chromosome.</title>
        <authorList>
            <person name="Harkess A."/>
            <person name="Zhou J."/>
            <person name="Xu C."/>
            <person name="Bowers J.E."/>
            <person name="Van der Hulst R."/>
            <person name="Ayyampalayam S."/>
            <person name="Mercati F."/>
            <person name="Riccardi P."/>
            <person name="McKain M.R."/>
            <person name="Kakrana A."/>
            <person name="Tang H."/>
            <person name="Ray J."/>
            <person name="Groenendijk J."/>
            <person name="Arikit S."/>
            <person name="Mathioni S.M."/>
            <person name="Nakano M."/>
            <person name="Shan H."/>
            <person name="Telgmann-Rauber A."/>
            <person name="Kanno A."/>
            <person name="Yue Z."/>
            <person name="Chen H."/>
            <person name="Li W."/>
            <person name="Chen Y."/>
            <person name="Xu X."/>
            <person name="Zhang Y."/>
            <person name="Luo S."/>
            <person name="Chen H."/>
            <person name="Gao J."/>
            <person name="Mao Z."/>
            <person name="Pires J.C."/>
            <person name="Luo M."/>
            <person name="Kudrna D."/>
            <person name="Wing R.A."/>
            <person name="Meyers B.C."/>
            <person name="Yi K."/>
            <person name="Kong H."/>
            <person name="Lavrijsen P."/>
            <person name="Sunseri F."/>
            <person name="Falavigna A."/>
            <person name="Ye Y."/>
            <person name="Leebens-Mack J.H."/>
            <person name="Chen G."/>
        </authorList>
    </citation>
    <scope>NUCLEOTIDE SEQUENCE [LARGE SCALE GENOMIC DNA]</scope>
    <source>
        <strain evidence="3">cv. DH0086</strain>
    </source>
</reference>
<dbReference type="Gramene" id="ONK56334">
    <property type="protein sequence ID" value="ONK56334"/>
    <property type="gene ID" value="A4U43_C10F6940"/>
</dbReference>
<evidence type="ECO:0000256" key="1">
    <source>
        <dbReference type="SAM" id="MobiDB-lite"/>
    </source>
</evidence>